<dbReference type="InterPro" id="IPR003168">
    <property type="entry name" value="Nitrile_hydratase_bsu"/>
</dbReference>
<dbReference type="InterPro" id="IPR049054">
    <property type="entry name" value="CN_hydtase_beta-like_N"/>
</dbReference>
<evidence type="ECO:0000256" key="3">
    <source>
        <dbReference type="ARBA" id="ARBA00013079"/>
    </source>
</evidence>
<evidence type="ECO:0000256" key="1">
    <source>
        <dbReference type="ARBA" id="ARBA00004042"/>
    </source>
</evidence>
<dbReference type="AlphaFoldDB" id="A0A5E4U3M4"/>
<feature type="domain" description="Nitrile hydratase beta subunit" evidence="6">
    <location>
        <begin position="113"/>
        <end position="203"/>
    </location>
</feature>
<dbReference type="GO" id="GO:0018822">
    <property type="term" value="F:nitrile hydratase activity"/>
    <property type="evidence" value="ECO:0007669"/>
    <property type="project" value="UniProtKB-EC"/>
</dbReference>
<comment type="catalytic activity">
    <reaction evidence="5">
        <text>an aliphatic primary amide = an aliphatic nitrile + H2O</text>
        <dbReference type="Rhea" id="RHEA:12673"/>
        <dbReference type="ChEBI" id="CHEBI:15377"/>
        <dbReference type="ChEBI" id="CHEBI:65285"/>
        <dbReference type="ChEBI" id="CHEBI:80291"/>
        <dbReference type="EC" id="4.2.1.84"/>
    </reaction>
</comment>
<dbReference type="Pfam" id="PF02211">
    <property type="entry name" value="NHase_beta_C"/>
    <property type="match status" value="1"/>
</dbReference>
<name>A0A5E4U3M4_9BURK</name>
<feature type="domain" description="Nitrile hydratase beta subunit-like N-terminal" evidence="7">
    <location>
        <begin position="1"/>
        <end position="96"/>
    </location>
</feature>
<comment type="function">
    <text evidence="1">NHase catalyzes the hydration of various nitrile compounds to the corresponding amides.</text>
</comment>
<evidence type="ECO:0000313" key="9">
    <source>
        <dbReference type="Proteomes" id="UP000400981"/>
    </source>
</evidence>
<organism evidence="8 9">
    <name type="scientific">Pandoraea eparura</name>
    <dbReference type="NCBI Taxonomy" id="2508291"/>
    <lineage>
        <taxon>Bacteria</taxon>
        <taxon>Pseudomonadati</taxon>
        <taxon>Pseudomonadota</taxon>
        <taxon>Betaproteobacteria</taxon>
        <taxon>Burkholderiales</taxon>
        <taxon>Burkholderiaceae</taxon>
        <taxon>Pandoraea</taxon>
    </lineage>
</organism>
<dbReference type="Pfam" id="PF21006">
    <property type="entry name" value="NHase_beta_N"/>
    <property type="match status" value="1"/>
</dbReference>
<protein>
    <recommendedName>
        <fullName evidence="3">nitrile hydratase</fullName>
        <ecNumber evidence="3">4.2.1.84</ecNumber>
    </recommendedName>
</protein>
<dbReference type="EMBL" id="CABPSH010000003">
    <property type="protein sequence ID" value="VVD94690.1"/>
    <property type="molecule type" value="Genomic_DNA"/>
</dbReference>
<sequence>MDGFHDLGGRQGFGRVTKDGKADPFHEAWEIKVSAITGALVGRHLYNMDEFRHGIERMDPRHYIGASYFERTFAAVATLCIEKGIFTYEELCAAVGEEVRLSLPSKGGRIAADPLPQLDIGDVVRVKADFVPGHIRLPAYIRGKKGTIVGVSPEYPFADAAAHGLESPKQRSYDVSFKTSDIWPKDSGSHEVHVGVFHSYLEKVIE</sequence>
<evidence type="ECO:0000313" key="8">
    <source>
        <dbReference type="EMBL" id="VVD94690.1"/>
    </source>
</evidence>
<evidence type="ECO:0000259" key="7">
    <source>
        <dbReference type="Pfam" id="PF21006"/>
    </source>
</evidence>
<dbReference type="Proteomes" id="UP000400981">
    <property type="component" value="Unassembled WGS sequence"/>
</dbReference>
<dbReference type="NCBIfam" id="TIGR03888">
    <property type="entry name" value="nitrile_beta"/>
    <property type="match status" value="1"/>
</dbReference>
<evidence type="ECO:0000256" key="4">
    <source>
        <dbReference type="ARBA" id="ARBA00023239"/>
    </source>
</evidence>
<proteinExistence type="inferred from homology"/>
<dbReference type="InterPro" id="IPR008990">
    <property type="entry name" value="Elect_transpt_acc-like_dom_sf"/>
</dbReference>
<dbReference type="EC" id="4.2.1.84" evidence="3"/>
<comment type="similarity">
    <text evidence="2">Belongs to the nitrile hydratase subunit beta family.</text>
</comment>
<reference evidence="8 9" key="1">
    <citation type="submission" date="2019-08" db="EMBL/GenBank/DDBJ databases">
        <authorList>
            <person name="Peeters C."/>
        </authorList>
    </citation>
    <scope>NUCLEOTIDE SEQUENCE [LARGE SCALE GENOMIC DNA]</scope>
    <source>
        <strain evidence="8 9">LMG 31012</strain>
    </source>
</reference>
<keyword evidence="4 8" id="KW-0456">Lyase</keyword>
<dbReference type="Gene3D" id="1.10.472.20">
    <property type="entry name" value="Nitrile hydratase, beta subunit"/>
    <property type="match status" value="1"/>
</dbReference>
<evidence type="ECO:0000256" key="2">
    <source>
        <dbReference type="ARBA" id="ARBA00009098"/>
    </source>
</evidence>
<accession>A0A5E4U3M4</accession>
<keyword evidence="9" id="KW-1185">Reference proteome</keyword>
<dbReference type="GO" id="GO:0046914">
    <property type="term" value="F:transition metal ion binding"/>
    <property type="evidence" value="ECO:0007669"/>
    <property type="project" value="InterPro"/>
</dbReference>
<evidence type="ECO:0000259" key="6">
    <source>
        <dbReference type="Pfam" id="PF02211"/>
    </source>
</evidence>
<evidence type="ECO:0000256" key="5">
    <source>
        <dbReference type="ARBA" id="ARBA00044877"/>
    </source>
</evidence>
<dbReference type="InterPro" id="IPR024690">
    <property type="entry name" value="CN_hydtase_beta_dom_C"/>
</dbReference>
<dbReference type="SUPFAM" id="SSF50090">
    <property type="entry name" value="Electron transport accessory proteins"/>
    <property type="match status" value="1"/>
</dbReference>
<gene>
    <name evidence="8" type="ORF">PEP31012_01785</name>
</gene>
<dbReference type="Gene3D" id="2.30.30.50">
    <property type="match status" value="1"/>
</dbReference>
<dbReference type="InterPro" id="IPR042262">
    <property type="entry name" value="CN_hydtase_beta_C"/>
</dbReference>